<dbReference type="STRING" id="284581.AMD01_03255"/>
<dbReference type="GO" id="GO:0016705">
    <property type="term" value="F:oxidoreductase activity, acting on paired donors, with incorporation or reduction of molecular oxygen"/>
    <property type="evidence" value="ECO:0007669"/>
    <property type="project" value="InterPro"/>
</dbReference>
<dbReference type="Proteomes" id="UP000037558">
    <property type="component" value="Unassembled WGS sequence"/>
</dbReference>
<dbReference type="InterPro" id="IPR017972">
    <property type="entry name" value="Cyt_P450_CS"/>
</dbReference>
<dbReference type="PROSITE" id="PS00086">
    <property type="entry name" value="CYTOCHROME_P450"/>
    <property type="match status" value="1"/>
</dbReference>
<evidence type="ECO:0000313" key="9">
    <source>
        <dbReference type="Proteomes" id="UP000037558"/>
    </source>
</evidence>
<evidence type="ECO:0000256" key="7">
    <source>
        <dbReference type="RuleBase" id="RU000461"/>
    </source>
</evidence>
<gene>
    <name evidence="8" type="ORF">AMD01_03255</name>
</gene>
<dbReference type="RefSeq" id="WP_053399942.1">
    <property type="nucleotide sequence ID" value="NZ_LILC01000002.1"/>
</dbReference>
<dbReference type="EMBL" id="LILC01000002">
    <property type="protein sequence ID" value="KOO50769.1"/>
    <property type="molecule type" value="Genomic_DNA"/>
</dbReference>
<dbReference type="CDD" id="cd11029">
    <property type="entry name" value="CYP107-like"/>
    <property type="match status" value="1"/>
</dbReference>
<evidence type="ECO:0000313" key="8">
    <source>
        <dbReference type="EMBL" id="KOO50769.1"/>
    </source>
</evidence>
<dbReference type="GO" id="GO:0005506">
    <property type="term" value="F:iron ion binding"/>
    <property type="evidence" value="ECO:0007669"/>
    <property type="project" value="InterPro"/>
</dbReference>
<keyword evidence="9" id="KW-1185">Reference proteome</keyword>
<comment type="caution">
    <text evidence="8">The sequence shown here is derived from an EMBL/GenBank/DDBJ whole genome shotgun (WGS) entry which is preliminary data.</text>
</comment>
<evidence type="ECO:0000256" key="5">
    <source>
        <dbReference type="ARBA" id="ARBA00023004"/>
    </source>
</evidence>
<dbReference type="PANTHER" id="PTHR46696">
    <property type="entry name" value="P450, PUTATIVE (EUROFUNG)-RELATED"/>
    <property type="match status" value="1"/>
</dbReference>
<protein>
    <submittedName>
        <fullName evidence="8">Cytochrome</fullName>
    </submittedName>
</protein>
<dbReference type="Gene3D" id="1.10.630.10">
    <property type="entry name" value="Cytochrome P450"/>
    <property type="match status" value="1"/>
</dbReference>
<dbReference type="PANTHER" id="PTHR46696:SF1">
    <property type="entry name" value="CYTOCHROME P450 YJIB-RELATED"/>
    <property type="match status" value="1"/>
</dbReference>
<keyword evidence="6 7" id="KW-0503">Monooxygenase</keyword>
<dbReference type="GO" id="GO:0004497">
    <property type="term" value="F:monooxygenase activity"/>
    <property type="evidence" value="ECO:0007669"/>
    <property type="project" value="UniProtKB-KW"/>
</dbReference>
<evidence type="ECO:0000256" key="2">
    <source>
        <dbReference type="ARBA" id="ARBA00022617"/>
    </source>
</evidence>
<dbReference type="PATRIC" id="fig|284581.3.peg.939"/>
<dbReference type="AlphaFoldDB" id="A0A0M0LI86"/>
<dbReference type="FunFam" id="1.10.630.10:FF:000018">
    <property type="entry name" value="Cytochrome P450 monooxygenase"/>
    <property type="match status" value="1"/>
</dbReference>
<evidence type="ECO:0000256" key="1">
    <source>
        <dbReference type="ARBA" id="ARBA00010617"/>
    </source>
</evidence>
<dbReference type="InterPro" id="IPR036396">
    <property type="entry name" value="Cyt_P450_sf"/>
</dbReference>
<dbReference type="Pfam" id="PF00067">
    <property type="entry name" value="p450"/>
    <property type="match status" value="1"/>
</dbReference>
<dbReference type="PRINTS" id="PR00359">
    <property type="entry name" value="BP450"/>
</dbReference>
<dbReference type="InterPro" id="IPR001128">
    <property type="entry name" value="Cyt_P450"/>
</dbReference>
<organism evidence="8 9">
    <name type="scientific">Priestia koreensis</name>
    <dbReference type="NCBI Taxonomy" id="284581"/>
    <lineage>
        <taxon>Bacteria</taxon>
        <taxon>Bacillati</taxon>
        <taxon>Bacillota</taxon>
        <taxon>Bacilli</taxon>
        <taxon>Bacillales</taxon>
        <taxon>Bacillaceae</taxon>
        <taxon>Priestia</taxon>
    </lineage>
</organism>
<keyword evidence="5 7" id="KW-0408">Iron</keyword>
<proteinExistence type="inferred from homology"/>
<dbReference type="SUPFAM" id="SSF48264">
    <property type="entry name" value="Cytochrome P450"/>
    <property type="match status" value="1"/>
</dbReference>
<dbReference type="InterPro" id="IPR002397">
    <property type="entry name" value="Cyt_P450_B"/>
</dbReference>
<dbReference type="GO" id="GO:0020037">
    <property type="term" value="F:heme binding"/>
    <property type="evidence" value="ECO:0007669"/>
    <property type="project" value="InterPro"/>
</dbReference>
<evidence type="ECO:0000256" key="3">
    <source>
        <dbReference type="ARBA" id="ARBA00022723"/>
    </source>
</evidence>
<keyword evidence="2 7" id="KW-0349">Heme</keyword>
<name>A0A0M0LI86_9BACI</name>
<dbReference type="OrthoDB" id="9801155at2"/>
<keyword evidence="3 7" id="KW-0479">Metal-binding</keyword>
<evidence type="ECO:0000256" key="4">
    <source>
        <dbReference type="ARBA" id="ARBA00023002"/>
    </source>
</evidence>
<dbReference type="PRINTS" id="PR00385">
    <property type="entry name" value="P450"/>
</dbReference>
<evidence type="ECO:0000256" key="6">
    <source>
        <dbReference type="ARBA" id="ARBA00023033"/>
    </source>
</evidence>
<keyword evidence="4 7" id="KW-0560">Oxidoreductase</keyword>
<sequence>METETNIFSPDFRKNDYEFYKRLRADEPAHSFSLQGGRTGWLISRYDDVVELLKSSSFIKDQSKVFGAISSADAHSNEAKLFHNMMLNVDPPDHTRLRRLMQPSFNPKEMLKLAPRIEQIADSLLKDMEHMEGSFDLIDEFAFPLPIIVISELLGVPVEDRHKFRKWSNTIVSASENEHSKFAEDVKAFVEYLDYLIKERRENPQNDLITGLIHAEEEGDKLQGNELYSMIFLLIIAGHETTVNLIGNGMYALFEHPKQLELLKSDPNLTETAIEEMLRFHSPVDSSTARWADENIVLHGKTIQKGDMVIASISSANRDERKFKNPHLLDITRKPNPHMAFGYGIHFCLGAPLARLEGSIAFRKLLRAFPHITPAGSLSDLEWRSVFLLRGLKELPVLRA</sequence>
<comment type="similarity">
    <text evidence="1 7">Belongs to the cytochrome P450 family.</text>
</comment>
<accession>A0A0M0LI86</accession>
<reference evidence="9" key="1">
    <citation type="submission" date="2015-08" db="EMBL/GenBank/DDBJ databases">
        <title>Fjat-14210 dsm16467.</title>
        <authorList>
            <person name="Liu B."/>
            <person name="Wang J."/>
            <person name="Zhu Y."/>
            <person name="Liu G."/>
            <person name="Chen Q."/>
            <person name="Chen Z."/>
            <person name="Lan J."/>
            <person name="Che J."/>
            <person name="Ge C."/>
            <person name="Shi H."/>
            <person name="Pan Z."/>
            <person name="Liu X."/>
        </authorList>
    </citation>
    <scope>NUCLEOTIDE SEQUENCE [LARGE SCALE GENOMIC DNA]</scope>
    <source>
        <strain evidence="9">DSM 16467</strain>
    </source>
</reference>